<feature type="non-terminal residue" evidence="3">
    <location>
        <position position="1"/>
    </location>
</feature>
<keyword evidence="2" id="KW-0812">Transmembrane</keyword>
<feature type="transmembrane region" description="Helical" evidence="2">
    <location>
        <begin position="27"/>
        <end position="47"/>
    </location>
</feature>
<dbReference type="AlphaFoldDB" id="A0A382CAH7"/>
<protein>
    <recommendedName>
        <fullName evidence="4">PilZ domain-containing protein</fullName>
    </recommendedName>
</protein>
<sequence length="429" mass="47491">VNGERLREILPLLRPRSAEPTLFSQTVWYLFLSGLATLVILYLIRWFRLRRRRLREFEAAAHNAGLSAPQVALLYRIAHKRRMQSPPRLLSSPHVFDRQVGQYASAIAGRNRRHPELAKIGRIRHTLGFDELDPEQSLTSTRQIDRGQTVMVWVNEKPDGSDAFLPWLVLEHDEGTLTLAPVLRAGRVPEKQLRAGDELSARFWQEGDTEYRFTTGVIGKADSPHAVDVEHATVKRMQHRDFFRIDVNFPADFLVVTSREELSGSADDVHVDAAISLLDQSESDTIRVEPSEPAGDVNAEDGAPEAATDGVDRLAGATRVSGRVVNLSAGGLAVEVPVEGPLAGEETAWIVDLAFEGPFPLAGLACVPLSTEAAMGGRRIKMIFEELPILVEKEIVRGVYEHQLQVASGRGRSGSQSDVVLDDDKPRRS</sequence>
<name>A0A382CAH7_9ZZZZ</name>
<keyword evidence="2" id="KW-1133">Transmembrane helix</keyword>
<evidence type="ECO:0000313" key="3">
    <source>
        <dbReference type="EMBL" id="SVB23050.1"/>
    </source>
</evidence>
<accession>A0A382CAH7</accession>
<dbReference type="EMBL" id="UINC01033565">
    <property type="protein sequence ID" value="SVB23050.1"/>
    <property type="molecule type" value="Genomic_DNA"/>
</dbReference>
<feature type="region of interest" description="Disordered" evidence="1">
    <location>
        <begin position="282"/>
        <end position="304"/>
    </location>
</feature>
<proteinExistence type="predicted"/>
<organism evidence="3">
    <name type="scientific">marine metagenome</name>
    <dbReference type="NCBI Taxonomy" id="408172"/>
    <lineage>
        <taxon>unclassified sequences</taxon>
        <taxon>metagenomes</taxon>
        <taxon>ecological metagenomes</taxon>
    </lineage>
</organism>
<reference evidence="3" key="1">
    <citation type="submission" date="2018-05" db="EMBL/GenBank/DDBJ databases">
        <authorList>
            <person name="Lanie J.A."/>
            <person name="Ng W.-L."/>
            <person name="Kazmierczak K.M."/>
            <person name="Andrzejewski T.M."/>
            <person name="Davidsen T.M."/>
            <person name="Wayne K.J."/>
            <person name="Tettelin H."/>
            <person name="Glass J.I."/>
            <person name="Rusch D."/>
            <person name="Podicherti R."/>
            <person name="Tsui H.-C.T."/>
            <person name="Winkler M.E."/>
        </authorList>
    </citation>
    <scope>NUCLEOTIDE SEQUENCE</scope>
</reference>
<evidence type="ECO:0008006" key="4">
    <source>
        <dbReference type="Google" id="ProtNLM"/>
    </source>
</evidence>
<evidence type="ECO:0000256" key="2">
    <source>
        <dbReference type="SAM" id="Phobius"/>
    </source>
</evidence>
<feature type="region of interest" description="Disordered" evidence="1">
    <location>
        <begin position="407"/>
        <end position="429"/>
    </location>
</feature>
<evidence type="ECO:0000256" key="1">
    <source>
        <dbReference type="SAM" id="MobiDB-lite"/>
    </source>
</evidence>
<gene>
    <name evidence="3" type="ORF">METZ01_LOCUS175904</name>
</gene>
<keyword evidence="2" id="KW-0472">Membrane</keyword>